<name>A0A3A2Z7W9_9EURO</name>
<comment type="caution">
    <text evidence="1">The sequence shown here is derived from an EMBL/GenBank/DDBJ whole genome shotgun (WGS) entry which is preliminary data.</text>
</comment>
<accession>A0A3A2Z7W9</accession>
<dbReference type="SUPFAM" id="SSF50969">
    <property type="entry name" value="YVTN repeat-like/Quinoprotein amine dehydrogenase"/>
    <property type="match status" value="1"/>
</dbReference>
<sequence>MDSTGTLSSLSISEDGEYAAQLNGKDLTIHLNPTLPEFQDVNIVKVKESASKFLKFSRPNSPSSVLSNKDDTVSDRRILWASDTRILVWQLNPLQLHAEIESVEPGATNIDFGGDQNEIIVFHAWNTKLTVFGMDTGRSQVVKTPKFSHSNGFGYRPNKRQFAILLKPDAADLLTIHEFRSYALIGRAVLPTVDAQGLKWSPDGRWIAVWDAASTGTKVLIFTADGQLFRTYTGLPDSDPVFDLGVKGVEWSPLDGRTGKSELLAVAMVDGNVDLLKTNTVSVPPDDSLTRLTNQFTCSVSLSHMFNIDNSPSIWRERCIDGRIEYAEASGSSAFSTTEASGPPRGLSIMTFSPDASLLATVDQTRPNIVWIWTLKSRPNLISALVNEHAVRQIIWHLSNTELLLTTANNVVAAVRYWAPDCEPKIIQIPIPQSETGRYDIRWVVSDQSDHSKFWFGTSEDYAVGSLSAEDGIPHFEVVNSLSTKTL</sequence>
<dbReference type="Proteomes" id="UP000266188">
    <property type="component" value="Unassembled WGS sequence"/>
</dbReference>
<protein>
    <submittedName>
        <fullName evidence="1">WD40 domain protein</fullName>
    </submittedName>
</protein>
<dbReference type="OrthoDB" id="308690at2759"/>
<gene>
    <name evidence="1" type="ORF">PHISCL_08950</name>
</gene>
<dbReference type="STRING" id="2070753.A0A3A2Z7W9"/>
<proteinExistence type="predicted"/>
<keyword evidence="2" id="KW-1185">Reference proteome</keyword>
<dbReference type="AlphaFoldDB" id="A0A3A2Z7W9"/>
<dbReference type="PANTHER" id="PTHR16220:SF0">
    <property type="entry name" value="WD REPEAT-CONTAINING PROTEIN WRAP73"/>
    <property type="match status" value="1"/>
</dbReference>
<dbReference type="InterPro" id="IPR011044">
    <property type="entry name" value="Quino_amine_DH_bsu"/>
</dbReference>
<evidence type="ECO:0000313" key="1">
    <source>
        <dbReference type="EMBL" id="RJE18720.1"/>
    </source>
</evidence>
<dbReference type="PANTHER" id="PTHR16220">
    <property type="entry name" value="WD REPEAT PROTEIN 8-RELATED"/>
    <property type="match status" value="1"/>
</dbReference>
<dbReference type="GO" id="GO:0005815">
    <property type="term" value="C:microtubule organizing center"/>
    <property type="evidence" value="ECO:0007669"/>
    <property type="project" value="TreeGrafter"/>
</dbReference>
<dbReference type="EMBL" id="MVGC01000504">
    <property type="protein sequence ID" value="RJE18720.1"/>
    <property type="molecule type" value="Genomic_DNA"/>
</dbReference>
<dbReference type="GO" id="GO:1990810">
    <property type="term" value="P:microtubule anchoring at mitotic spindle pole body"/>
    <property type="evidence" value="ECO:0007669"/>
    <property type="project" value="TreeGrafter"/>
</dbReference>
<evidence type="ECO:0000313" key="2">
    <source>
        <dbReference type="Proteomes" id="UP000266188"/>
    </source>
</evidence>
<dbReference type="InterPro" id="IPR052778">
    <property type="entry name" value="Centrosome-WD_assoc"/>
</dbReference>
<reference evidence="2" key="1">
    <citation type="submission" date="2017-02" db="EMBL/GenBank/DDBJ databases">
        <authorList>
            <person name="Tafer H."/>
            <person name="Lopandic K."/>
        </authorList>
    </citation>
    <scope>NUCLEOTIDE SEQUENCE [LARGE SCALE GENOMIC DNA]</scope>
    <source>
        <strain evidence="2">CBS 366.77</strain>
    </source>
</reference>
<dbReference type="Gene3D" id="2.130.10.10">
    <property type="entry name" value="YVTN repeat-like/Quinoprotein amine dehydrogenase"/>
    <property type="match status" value="1"/>
</dbReference>
<dbReference type="GO" id="GO:1990811">
    <property type="term" value="C:MWP complex"/>
    <property type="evidence" value="ECO:0007669"/>
    <property type="project" value="TreeGrafter"/>
</dbReference>
<organism evidence="1 2">
    <name type="scientific">Aspergillus sclerotialis</name>
    <dbReference type="NCBI Taxonomy" id="2070753"/>
    <lineage>
        <taxon>Eukaryota</taxon>
        <taxon>Fungi</taxon>
        <taxon>Dikarya</taxon>
        <taxon>Ascomycota</taxon>
        <taxon>Pezizomycotina</taxon>
        <taxon>Eurotiomycetes</taxon>
        <taxon>Eurotiomycetidae</taxon>
        <taxon>Eurotiales</taxon>
        <taxon>Aspergillaceae</taxon>
        <taxon>Aspergillus</taxon>
        <taxon>Aspergillus subgen. Polypaecilum</taxon>
    </lineage>
</organism>
<dbReference type="InterPro" id="IPR015943">
    <property type="entry name" value="WD40/YVTN_repeat-like_dom_sf"/>
</dbReference>